<evidence type="ECO:0000259" key="2">
    <source>
        <dbReference type="PROSITE" id="PS50127"/>
    </source>
</evidence>
<dbReference type="GeneID" id="101853586"/>
<dbReference type="PANTHER" id="PTHR24068">
    <property type="entry name" value="UBIQUITIN-CONJUGATING ENZYME E2"/>
    <property type="match status" value="1"/>
</dbReference>
<dbReference type="Pfam" id="PF00179">
    <property type="entry name" value="UQ_con"/>
    <property type="match status" value="1"/>
</dbReference>
<sequence length="162" mass="17385">MVTMVDWKVIPQTLLLMLACAQAPIPRDFSLLEQLEAGMGGAADGTINWGLADENDVTLTYWTAMIVGPLSSPYEGRIYTLSLECGPEYPAEKPTAKFLTRINMKGVNSATGEVPPSTISEACGSSNPTCTLEEILTYLKASMSAPENKKLSQPSEGSLYSS</sequence>
<feature type="chain" id="PRO_5045021134" evidence="1">
    <location>
        <begin position="24"/>
        <end position="162"/>
    </location>
</feature>
<evidence type="ECO:0000313" key="5">
    <source>
        <dbReference type="RefSeq" id="XP_035828699.1"/>
    </source>
</evidence>
<dbReference type="RefSeq" id="XP_005110178.1">
    <property type="nucleotide sequence ID" value="XM_005110121.3"/>
</dbReference>
<name>A0ABM0K6Y4_APLCA</name>
<dbReference type="Proteomes" id="UP000694888">
    <property type="component" value="Unplaced"/>
</dbReference>
<keyword evidence="1" id="KW-0732">Signal</keyword>
<feature type="signal peptide" evidence="1">
    <location>
        <begin position="1"/>
        <end position="23"/>
    </location>
</feature>
<dbReference type="InterPro" id="IPR016135">
    <property type="entry name" value="UBQ-conjugating_enzyme/RWD"/>
</dbReference>
<reference evidence="4 5" key="1">
    <citation type="submission" date="2025-05" db="UniProtKB">
        <authorList>
            <consortium name="RefSeq"/>
        </authorList>
    </citation>
    <scope>IDENTIFICATION</scope>
</reference>
<dbReference type="InterPro" id="IPR000608">
    <property type="entry name" value="UBC"/>
</dbReference>
<keyword evidence="3" id="KW-1185">Reference proteome</keyword>
<proteinExistence type="predicted"/>
<feature type="domain" description="UBC core" evidence="2">
    <location>
        <begin position="26"/>
        <end position="162"/>
    </location>
</feature>
<evidence type="ECO:0000313" key="4">
    <source>
        <dbReference type="RefSeq" id="XP_005110178.1"/>
    </source>
</evidence>
<dbReference type="SMART" id="SM00212">
    <property type="entry name" value="UBCc"/>
    <property type="match status" value="1"/>
</dbReference>
<gene>
    <name evidence="4 5" type="primary">LOC101853586</name>
</gene>
<dbReference type="RefSeq" id="XP_035828699.1">
    <property type="nucleotide sequence ID" value="XM_035972806.1"/>
</dbReference>
<evidence type="ECO:0000256" key="1">
    <source>
        <dbReference type="SAM" id="SignalP"/>
    </source>
</evidence>
<evidence type="ECO:0000313" key="3">
    <source>
        <dbReference type="Proteomes" id="UP000694888"/>
    </source>
</evidence>
<dbReference type="PROSITE" id="PS50127">
    <property type="entry name" value="UBC_2"/>
    <property type="match status" value="1"/>
</dbReference>
<dbReference type="SUPFAM" id="SSF54495">
    <property type="entry name" value="UBC-like"/>
    <property type="match status" value="1"/>
</dbReference>
<dbReference type="Gene3D" id="3.10.110.10">
    <property type="entry name" value="Ubiquitin Conjugating Enzyme"/>
    <property type="match status" value="1"/>
</dbReference>
<organism evidence="3 4">
    <name type="scientific">Aplysia californica</name>
    <name type="common">California sea hare</name>
    <dbReference type="NCBI Taxonomy" id="6500"/>
    <lineage>
        <taxon>Eukaryota</taxon>
        <taxon>Metazoa</taxon>
        <taxon>Spiralia</taxon>
        <taxon>Lophotrochozoa</taxon>
        <taxon>Mollusca</taxon>
        <taxon>Gastropoda</taxon>
        <taxon>Heterobranchia</taxon>
        <taxon>Euthyneura</taxon>
        <taxon>Tectipleura</taxon>
        <taxon>Aplysiida</taxon>
        <taxon>Aplysioidea</taxon>
        <taxon>Aplysiidae</taxon>
        <taxon>Aplysia</taxon>
    </lineage>
</organism>
<dbReference type="CDD" id="cd23807">
    <property type="entry name" value="UEV_UBE2V"/>
    <property type="match status" value="1"/>
</dbReference>
<accession>A0ABM0K6Y4</accession>
<protein>
    <submittedName>
        <fullName evidence="4 5">Ubiquitin-conjugating enzyme E2 variant 1</fullName>
    </submittedName>
</protein>